<name>A0A024W334_PLAFA</name>
<proteinExistence type="predicted"/>
<evidence type="ECO:0000259" key="4">
    <source>
        <dbReference type="SMART" id="SM01099"/>
    </source>
</evidence>
<evidence type="ECO:0000313" key="5">
    <source>
        <dbReference type="EMBL" id="ETW35334.1"/>
    </source>
</evidence>
<evidence type="ECO:0000256" key="3">
    <source>
        <dbReference type="SAM" id="SignalP"/>
    </source>
</evidence>
<dbReference type="SMART" id="SM01099">
    <property type="entry name" value="CPW_WPC"/>
    <property type="match status" value="3"/>
</dbReference>
<evidence type="ECO:0000256" key="2">
    <source>
        <dbReference type="SAM" id="MobiDB-lite"/>
    </source>
</evidence>
<feature type="compositionally biased region" description="Low complexity" evidence="2">
    <location>
        <begin position="918"/>
        <end position="935"/>
    </location>
</feature>
<dbReference type="PANTHER" id="PTHR37001">
    <property type="entry name" value="PHOSPHORYN, PUTATIVE-RELATED-RELATED"/>
    <property type="match status" value="1"/>
</dbReference>
<feature type="coiled-coil region" evidence="1">
    <location>
        <begin position="1090"/>
        <end position="1117"/>
    </location>
</feature>
<dbReference type="EMBL" id="KI926477">
    <property type="protein sequence ID" value="ETW35334.1"/>
    <property type="molecule type" value="Genomic_DNA"/>
</dbReference>
<dbReference type="Pfam" id="PF07244">
    <property type="entry name" value="POTRA"/>
    <property type="match status" value="1"/>
</dbReference>
<dbReference type="PANTHER" id="PTHR37001:SF5">
    <property type="entry name" value="RIIA DOMAIN-CONTAINING PROTEIN"/>
    <property type="match status" value="1"/>
</dbReference>
<gene>
    <name evidence="5" type="ORF">PFTANZ_03985</name>
</gene>
<feature type="region of interest" description="Disordered" evidence="2">
    <location>
        <begin position="227"/>
        <end position="257"/>
    </location>
</feature>
<keyword evidence="3" id="KW-0732">Signal</keyword>
<dbReference type="AlphaFoldDB" id="A0A024W334"/>
<feature type="chain" id="PRO_5001536544" description="CPW-WPC domain-containing protein" evidence="3">
    <location>
        <begin position="21"/>
        <end position="1277"/>
    </location>
</feature>
<evidence type="ECO:0000256" key="1">
    <source>
        <dbReference type="SAM" id="Coils"/>
    </source>
</evidence>
<dbReference type="Gene3D" id="3.10.20.310">
    <property type="entry name" value="membrane protein fhac"/>
    <property type="match status" value="1"/>
</dbReference>
<protein>
    <recommendedName>
        <fullName evidence="4">CPW-WPC domain-containing protein</fullName>
    </recommendedName>
</protein>
<dbReference type="GO" id="GO:0019867">
    <property type="term" value="C:outer membrane"/>
    <property type="evidence" value="ECO:0007669"/>
    <property type="project" value="InterPro"/>
</dbReference>
<dbReference type="InterPro" id="IPR053337">
    <property type="entry name" value="AT-2_adhesin"/>
</dbReference>
<feature type="signal peptide" evidence="3">
    <location>
        <begin position="1"/>
        <end position="20"/>
    </location>
</feature>
<feature type="domain" description="CPW-WPC" evidence="4">
    <location>
        <begin position="372"/>
        <end position="432"/>
    </location>
</feature>
<keyword evidence="1" id="KW-0175">Coiled coil</keyword>
<organism evidence="5 6">
    <name type="scientific">Plasmodium falciparum Tanzania</name>
    <name type="common">2000708</name>
    <dbReference type="NCBI Taxonomy" id="1036725"/>
    <lineage>
        <taxon>Eukaryota</taxon>
        <taxon>Sar</taxon>
        <taxon>Alveolata</taxon>
        <taxon>Apicomplexa</taxon>
        <taxon>Aconoidasida</taxon>
        <taxon>Haemosporida</taxon>
        <taxon>Plasmodiidae</taxon>
        <taxon>Plasmodium</taxon>
        <taxon>Plasmodium (Laverania)</taxon>
    </lineage>
</organism>
<dbReference type="OrthoDB" id="371888at2759"/>
<sequence length="1277" mass="151587">MKNVLRKYTCLFILINIVLTTYSKVIKRGNTNITSNYLFPNNYDNNSHTYKKRSSNQFYFLENEKNKLKELWNKLTTRYSIKFHTNKETENEETGKNNQISFKNVFNKISIQDNMEMINNVIIKNSTVINAEILNELMKQNKLLTIRYKDINTIINIINNYYASNNYLFSKVLTHEVVKKGKDKTLVIYVKECIVHKILVKIHSCDKEKKEGDSNWDKIRKGFQENDNVETNLQMDHKDDDKKKSVSFENTPNEEEEKIYGHSSFGQELIKSLSLTLKNVPLVVISEKIKRQLEKASESLGLGNPNDEMCEINYSKLCPEDWIDMGDGISCLSPLHYKGPCEKKVIFKNASAKSKYNFSINCNVSWPCSKICIEDFSKKCPENWIHNIENNTCEAPKNYAGKCIRQKNFDHYSQSEKKVWTQICDINWSCYDKNYNFNILCPLNWKNNPDNKTCSAPISYMGPCSNILYLYNFSDKEKITISHICNVEWPEVSPNPHIKNFNKDIKINDKESENISSEEPKENVLLNRESVLYKDVLNYNLKEKSVSNRKVRRFFENKMNIKENGIFVWNENIYNLLVDSNLFKYVQMKLYNDKSCNKNILEINIIENKRMILIPSLSKGFNDFLEFCLNLSFSYLHSLTYSDKFRMKYFQNLNYKNNKHNYDFIFINDLIELEKLKKNYPSFQIMGMNINKEYKKEVHTSSLNNLMDIISIKNDDNDDNDNETLNVSSSNINQSNSFFPNTPKYSLQVKDLYNYLYKKTLFFFFIKRMNNVILEIKTKFKRKDFQNFFYFLKEQRYYSSDVGSTQVCANKGDDHNNNNNNNINNSNGNVSNISKWKNRFLYKCMNLFRNDKKSVLSNKLYNLYGSKIKLSTSINLCNPNLFQTSNFLKKYFNIKNKFDLIFYFNMEKNNFPYEKENSSNTIENNDNNEDNLNSKNKNKNENLHKDLLYFFKRVNEKSCHIKWNSINNIYLNYTLYFNKNYEINMYDLFCTFQNMIKNKIIKIKNYCKKGKHGKKGKETKVINEFNLSNNDHVHSVYIPLYFFKLSINNMSLLLNIMFSFKKNLWTLNNILFDVKDNENKNEKNILFHLKNILKCNIKNEQDNSKKFKEKIKNIKVTASNEHFTNNTCTIYTVNNINMNDAYKEYFNKMNLSLTYKLIFPVIFNNYFLNLLHMKLYLFFNYNIFDKLQECHKNKNENNKTERNHKHIEDTINLLKGYYIKGKNKKKKKEHQHNSSYGLGILLFNMNIYLNFKLHGNNFLPSLVLKSKEDNSKFNYLL</sequence>
<accession>A0A024W334</accession>
<feature type="domain" description="CPW-WPC" evidence="4">
    <location>
        <begin position="433"/>
        <end position="493"/>
    </location>
</feature>
<dbReference type="InterPro" id="IPR006387">
    <property type="entry name" value="CPW_WPC_dom"/>
</dbReference>
<evidence type="ECO:0000313" key="6">
    <source>
        <dbReference type="Proteomes" id="UP000030708"/>
    </source>
</evidence>
<dbReference type="NCBIfam" id="TIGR01492">
    <property type="entry name" value="CPW_WPC"/>
    <property type="match status" value="3"/>
</dbReference>
<dbReference type="Pfam" id="PF09717">
    <property type="entry name" value="CPW_WPC"/>
    <property type="match status" value="3"/>
</dbReference>
<dbReference type="Proteomes" id="UP000030708">
    <property type="component" value="Unassembled WGS sequence"/>
</dbReference>
<dbReference type="eggNOG" id="ENOG502SCHI">
    <property type="taxonomic scope" value="Eukaryota"/>
</dbReference>
<reference evidence="5 6" key="1">
    <citation type="submission" date="2013-02" db="EMBL/GenBank/DDBJ databases">
        <title>The Genome Annotation of Plasmodium falciparum Tanzania (2000708).</title>
        <authorList>
            <consortium name="The Broad Institute Genome Sequencing Platform"/>
            <consortium name="The Broad Institute Genome Sequencing Center for Infectious Disease"/>
            <person name="Neafsey D."/>
            <person name="Hoffman S."/>
            <person name="Volkman S."/>
            <person name="Rosenthal P."/>
            <person name="Walker B."/>
            <person name="Young S.K."/>
            <person name="Zeng Q."/>
            <person name="Gargeya S."/>
            <person name="Fitzgerald M."/>
            <person name="Haas B."/>
            <person name="Abouelleil A."/>
            <person name="Allen A.W."/>
            <person name="Alvarado L."/>
            <person name="Arachchi H.M."/>
            <person name="Berlin A.M."/>
            <person name="Chapman S.B."/>
            <person name="Gainer-Dewar J."/>
            <person name="Goldberg J."/>
            <person name="Griggs A."/>
            <person name="Gujja S."/>
            <person name="Hansen M."/>
            <person name="Howarth C."/>
            <person name="Imamovic A."/>
            <person name="Ireland A."/>
            <person name="Larimer J."/>
            <person name="McCowan C."/>
            <person name="Murphy C."/>
            <person name="Pearson M."/>
            <person name="Poon T.W."/>
            <person name="Priest M."/>
            <person name="Roberts A."/>
            <person name="Saif S."/>
            <person name="Shea T."/>
            <person name="Sisk P."/>
            <person name="Sykes S."/>
            <person name="Wortman J."/>
            <person name="Nusbaum C."/>
            <person name="Birren B."/>
        </authorList>
    </citation>
    <scope>NUCLEOTIDE SEQUENCE [LARGE SCALE GENOMIC DNA]</scope>
    <source>
        <strain evidence="6">Tanzania (2000708)</strain>
    </source>
</reference>
<feature type="region of interest" description="Disordered" evidence="2">
    <location>
        <begin position="915"/>
        <end position="938"/>
    </location>
</feature>
<feature type="compositionally biased region" description="Basic and acidic residues" evidence="2">
    <location>
        <begin position="235"/>
        <end position="246"/>
    </location>
</feature>
<reference evidence="5 6" key="2">
    <citation type="submission" date="2013-02" db="EMBL/GenBank/DDBJ databases">
        <title>The Genome Sequence of Plasmodium falciparum Tanzania (2000708).</title>
        <authorList>
            <consortium name="The Broad Institute Genome Sequencing Platform"/>
            <consortium name="The Broad Institute Genome Sequencing Center for Infectious Disease"/>
            <person name="Neafsey D."/>
            <person name="Cheeseman I."/>
            <person name="Volkman S."/>
            <person name="Adams J."/>
            <person name="Walker B."/>
            <person name="Young S.K."/>
            <person name="Zeng Q."/>
            <person name="Gargeya S."/>
            <person name="Fitzgerald M."/>
            <person name="Haas B."/>
            <person name="Abouelleil A."/>
            <person name="Alvarado L."/>
            <person name="Arachchi H.M."/>
            <person name="Berlin A.M."/>
            <person name="Chapman S.B."/>
            <person name="Dewar J."/>
            <person name="Goldberg J."/>
            <person name="Griggs A."/>
            <person name="Gujja S."/>
            <person name="Hansen M."/>
            <person name="Howarth C."/>
            <person name="Imamovic A."/>
            <person name="Larimer J."/>
            <person name="McCowan C."/>
            <person name="Murphy C."/>
            <person name="Neiman D."/>
            <person name="Pearson M."/>
            <person name="Priest M."/>
            <person name="Roberts A."/>
            <person name="Saif S."/>
            <person name="Shea T."/>
            <person name="Sisk P."/>
            <person name="Sykes S."/>
            <person name="Wortman J."/>
            <person name="Nusbaum C."/>
            <person name="Birren B."/>
        </authorList>
    </citation>
    <scope>NUCLEOTIDE SEQUENCE [LARGE SCALE GENOMIC DNA]</scope>
    <source>
        <strain evidence="6">Tanzania (2000708)</strain>
    </source>
</reference>
<dbReference type="InterPro" id="IPR010827">
    <property type="entry name" value="BamA/TamA_POTRA"/>
</dbReference>
<feature type="domain" description="CPW-WPC" evidence="4">
    <location>
        <begin position="310"/>
        <end position="370"/>
    </location>
</feature>